<proteinExistence type="predicted"/>
<name>A0A0C3H968_OIDMZ</name>
<gene>
    <name evidence="2" type="ORF">OIDMADRAFT_104831</name>
</gene>
<evidence type="ECO:0000313" key="2">
    <source>
        <dbReference type="EMBL" id="KIM98916.1"/>
    </source>
</evidence>
<dbReference type="Proteomes" id="UP000054321">
    <property type="component" value="Unassembled WGS sequence"/>
</dbReference>
<dbReference type="OrthoDB" id="10039566at2759"/>
<dbReference type="PANTHER" id="PTHR35895">
    <property type="entry name" value="CHROMOSOME 16, WHOLE GENOME SHOTGUN SEQUENCE"/>
    <property type="match status" value="1"/>
</dbReference>
<sequence>MKAFGGNGTIKRHYKRWWWVHLIVFCAGTLIIALCLIYVAMPKIAQTDINDSTLSFSSITFTNPAVDHLTLSGAAIQHSSSIFTPTVDPFNVTMHLVTDGFTAVDAITQIAMPRIHAHHPDTNITVDPQPVPILSSDQVTAFAIQLLNQPNVTVRMEGKTKLHEGALPAININYNASLTFAGLNGLPGFTVIDPVVNLSAPAGQPNLMGTALIPNPTIVTVELGNVTLNIQTAQAGVIGNATVTDFILRPGDNKLPLSAYVNTTGAVSSIQPGGMINLEIIGQTAVYNGVHLPYYETALKSHTLAVSLNLTQILAGGAL</sequence>
<dbReference type="GO" id="GO:0000329">
    <property type="term" value="C:fungal-type vacuole membrane"/>
    <property type="evidence" value="ECO:0007669"/>
    <property type="project" value="InterPro"/>
</dbReference>
<accession>A0A0C3H968</accession>
<dbReference type="HOGENOM" id="CLU_035244_1_0_1"/>
<dbReference type="AlphaFoldDB" id="A0A0C3H968"/>
<keyword evidence="1" id="KW-1133">Transmembrane helix</keyword>
<dbReference type="Pfam" id="PF12505">
    <property type="entry name" value="DUF3712"/>
    <property type="match status" value="1"/>
</dbReference>
<dbReference type="InParanoid" id="A0A0C3H968"/>
<dbReference type="InterPro" id="IPR022185">
    <property type="entry name" value="DUF3712"/>
</dbReference>
<feature type="transmembrane region" description="Helical" evidence="1">
    <location>
        <begin position="20"/>
        <end position="41"/>
    </location>
</feature>
<keyword evidence="3" id="KW-1185">Reference proteome</keyword>
<keyword evidence="1" id="KW-0472">Membrane</keyword>
<dbReference type="PANTHER" id="PTHR35895:SF1">
    <property type="entry name" value="LIPID-BINDING SERUM GLYCOPROTEIN C-TERMINAL DOMAIN-CONTAINING PROTEIN"/>
    <property type="match status" value="1"/>
</dbReference>
<keyword evidence="1" id="KW-0812">Transmembrane</keyword>
<reference evidence="3" key="2">
    <citation type="submission" date="2015-01" db="EMBL/GenBank/DDBJ databases">
        <title>Evolutionary Origins and Diversification of the Mycorrhizal Mutualists.</title>
        <authorList>
            <consortium name="DOE Joint Genome Institute"/>
            <consortium name="Mycorrhizal Genomics Consortium"/>
            <person name="Kohler A."/>
            <person name="Kuo A."/>
            <person name="Nagy L.G."/>
            <person name="Floudas D."/>
            <person name="Copeland A."/>
            <person name="Barry K.W."/>
            <person name="Cichocki N."/>
            <person name="Veneault-Fourrey C."/>
            <person name="LaButti K."/>
            <person name="Lindquist E.A."/>
            <person name="Lipzen A."/>
            <person name="Lundell T."/>
            <person name="Morin E."/>
            <person name="Murat C."/>
            <person name="Riley R."/>
            <person name="Ohm R."/>
            <person name="Sun H."/>
            <person name="Tunlid A."/>
            <person name="Henrissat B."/>
            <person name="Grigoriev I.V."/>
            <person name="Hibbett D.S."/>
            <person name="Martin F."/>
        </authorList>
    </citation>
    <scope>NUCLEOTIDE SEQUENCE [LARGE SCALE GENOMIC DNA]</scope>
    <source>
        <strain evidence="3">Zn</strain>
    </source>
</reference>
<evidence type="ECO:0000313" key="3">
    <source>
        <dbReference type="Proteomes" id="UP000054321"/>
    </source>
</evidence>
<dbReference type="STRING" id="913774.A0A0C3H968"/>
<organism evidence="2 3">
    <name type="scientific">Oidiodendron maius (strain Zn)</name>
    <dbReference type="NCBI Taxonomy" id="913774"/>
    <lineage>
        <taxon>Eukaryota</taxon>
        <taxon>Fungi</taxon>
        <taxon>Dikarya</taxon>
        <taxon>Ascomycota</taxon>
        <taxon>Pezizomycotina</taxon>
        <taxon>Leotiomycetes</taxon>
        <taxon>Leotiomycetes incertae sedis</taxon>
        <taxon>Myxotrichaceae</taxon>
        <taxon>Oidiodendron</taxon>
    </lineage>
</organism>
<dbReference type="EMBL" id="KN832879">
    <property type="protein sequence ID" value="KIM98916.1"/>
    <property type="molecule type" value="Genomic_DNA"/>
</dbReference>
<reference evidence="2 3" key="1">
    <citation type="submission" date="2014-04" db="EMBL/GenBank/DDBJ databases">
        <authorList>
            <consortium name="DOE Joint Genome Institute"/>
            <person name="Kuo A."/>
            <person name="Martino E."/>
            <person name="Perotto S."/>
            <person name="Kohler A."/>
            <person name="Nagy L.G."/>
            <person name="Floudas D."/>
            <person name="Copeland A."/>
            <person name="Barry K.W."/>
            <person name="Cichocki N."/>
            <person name="Veneault-Fourrey C."/>
            <person name="LaButti K."/>
            <person name="Lindquist E.A."/>
            <person name="Lipzen A."/>
            <person name="Lundell T."/>
            <person name="Morin E."/>
            <person name="Murat C."/>
            <person name="Sun H."/>
            <person name="Tunlid A."/>
            <person name="Henrissat B."/>
            <person name="Grigoriev I.V."/>
            <person name="Hibbett D.S."/>
            <person name="Martin F."/>
            <person name="Nordberg H.P."/>
            <person name="Cantor M.N."/>
            <person name="Hua S.X."/>
        </authorList>
    </citation>
    <scope>NUCLEOTIDE SEQUENCE [LARGE SCALE GENOMIC DNA]</scope>
    <source>
        <strain evidence="2 3">Zn</strain>
    </source>
</reference>
<evidence type="ECO:0000256" key="1">
    <source>
        <dbReference type="SAM" id="Phobius"/>
    </source>
</evidence>
<protein>
    <submittedName>
        <fullName evidence="2">Uncharacterized protein</fullName>
    </submittedName>
</protein>
<dbReference type="InterPro" id="IPR046368">
    <property type="entry name" value="Tag1"/>
</dbReference>